<protein>
    <submittedName>
        <fullName evidence="2">Uncharacterized protein</fullName>
    </submittedName>
</protein>
<keyword evidence="1" id="KW-1133">Transmembrane helix</keyword>
<name>A0A6J4TN33_9SPHN</name>
<reference evidence="2" key="1">
    <citation type="submission" date="2020-02" db="EMBL/GenBank/DDBJ databases">
        <authorList>
            <person name="Meier V. D."/>
        </authorList>
    </citation>
    <scope>NUCLEOTIDE SEQUENCE</scope>
    <source>
        <strain evidence="2">AVDCRST_MAG31</strain>
    </source>
</reference>
<dbReference type="AlphaFoldDB" id="A0A6J4TN33"/>
<evidence type="ECO:0000256" key="1">
    <source>
        <dbReference type="SAM" id="Phobius"/>
    </source>
</evidence>
<dbReference type="EMBL" id="CADCWA010000163">
    <property type="protein sequence ID" value="CAA9527877.1"/>
    <property type="molecule type" value="Genomic_DNA"/>
</dbReference>
<keyword evidence="1" id="KW-0472">Membrane</keyword>
<organism evidence="2">
    <name type="scientific">uncultured Sphingomonas sp</name>
    <dbReference type="NCBI Taxonomy" id="158754"/>
    <lineage>
        <taxon>Bacteria</taxon>
        <taxon>Pseudomonadati</taxon>
        <taxon>Pseudomonadota</taxon>
        <taxon>Alphaproteobacteria</taxon>
        <taxon>Sphingomonadales</taxon>
        <taxon>Sphingomonadaceae</taxon>
        <taxon>Sphingomonas</taxon>
        <taxon>environmental samples</taxon>
    </lineage>
</organism>
<keyword evidence="1" id="KW-0812">Transmembrane</keyword>
<sequence>MMPLFLEAALLALLGYLLGLGAAWLAYLHLRYQARGWK</sequence>
<gene>
    <name evidence="2" type="ORF">AVDCRST_MAG31-2105</name>
</gene>
<accession>A0A6J4TN33</accession>
<evidence type="ECO:0000313" key="2">
    <source>
        <dbReference type="EMBL" id="CAA9527877.1"/>
    </source>
</evidence>
<feature type="transmembrane region" description="Helical" evidence="1">
    <location>
        <begin position="6"/>
        <end position="28"/>
    </location>
</feature>
<proteinExistence type="predicted"/>